<sequence>MPAGLSVTLVHFLCLATCLTALPGQLKKEEKLWPENFTRILDRLLDGYDNRLRPGFGGQEPRPGHFGPCPIKHSTTFIEEEGRKFGHLCQTYTALRDPTAATGQVLGQFLDPSDAAAFTEKTKRLPVVSHIPDPRARSSMLGENLGVACLDPATLGAAAAWHAVKGGVQLLARLPLY</sequence>
<proteinExistence type="predicted"/>
<keyword evidence="2" id="KW-1185">Reference proteome</keyword>
<name>A0ACB8E760_9SAUR</name>
<dbReference type="EMBL" id="CM037623">
    <property type="protein sequence ID" value="KAH7988157.1"/>
    <property type="molecule type" value="Genomic_DNA"/>
</dbReference>
<protein>
    <submittedName>
        <fullName evidence="1">Uncharacterized protein</fullName>
    </submittedName>
</protein>
<evidence type="ECO:0000313" key="1">
    <source>
        <dbReference type="EMBL" id="KAH7988157.1"/>
    </source>
</evidence>
<comment type="caution">
    <text evidence="1">The sequence shown here is derived from an EMBL/GenBank/DDBJ whole genome shotgun (WGS) entry which is preliminary data.</text>
</comment>
<accession>A0ACB8E760</accession>
<dbReference type="Proteomes" id="UP000827872">
    <property type="component" value="Linkage Group LG10"/>
</dbReference>
<evidence type="ECO:0000313" key="2">
    <source>
        <dbReference type="Proteomes" id="UP000827872"/>
    </source>
</evidence>
<gene>
    <name evidence="1" type="ORF">K3G42_009188</name>
</gene>
<organism evidence="1 2">
    <name type="scientific">Sphaerodactylus townsendi</name>
    <dbReference type="NCBI Taxonomy" id="933632"/>
    <lineage>
        <taxon>Eukaryota</taxon>
        <taxon>Metazoa</taxon>
        <taxon>Chordata</taxon>
        <taxon>Craniata</taxon>
        <taxon>Vertebrata</taxon>
        <taxon>Euteleostomi</taxon>
        <taxon>Lepidosauria</taxon>
        <taxon>Squamata</taxon>
        <taxon>Bifurcata</taxon>
        <taxon>Gekkota</taxon>
        <taxon>Sphaerodactylidae</taxon>
        <taxon>Sphaerodactylus</taxon>
    </lineage>
</organism>
<reference evidence="1" key="1">
    <citation type="submission" date="2021-08" db="EMBL/GenBank/DDBJ databases">
        <title>The first chromosome-level gecko genome reveals the dynamic sex chromosomes of Neotropical dwarf geckos (Sphaerodactylidae: Sphaerodactylus).</title>
        <authorList>
            <person name="Pinto B.J."/>
            <person name="Keating S.E."/>
            <person name="Gamble T."/>
        </authorList>
    </citation>
    <scope>NUCLEOTIDE SEQUENCE</scope>
    <source>
        <strain evidence="1">TG3544</strain>
    </source>
</reference>